<evidence type="ECO:0000313" key="12">
    <source>
        <dbReference type="Proteomes" id="UP000219422"/>
    </source>
</evidence>
<dbReference type="InterPro" id="IPR022249">
    <property type="entry name" value="DUF3772"/>
</dbReference>
<dbReference type="InterPro" id="IPR006685">
    <property type="entry name" value="MscS_channel_2nd"/>
</dbReference>
<feature type="transmembrane region" description="Helical" evidence="7">
    <location>
        <begin position="396"/>
        <end position="417"/>
    </location>
</feature>
<dbReference type="SUPFAM" id="SSF82689">
    <property type="entry name" value="Mechanosensitive channel protein MscS (YggB), C-terminal domain"/>
    <property type="match status" value="1"/>
</dbReference>
<dbReference type="PANTHER" id="PTHR30347:SF9">
    <property type="entry name" value="MINICONDUCTANCE MECHANOSENSITIVE CHANNEL MSCM"/>
    <property type="match status" value="1"/>
</dbReference>
<dbReference type="Gene3D" id="2.30.30.60">
    <property type="match status" value="1"/>
</dbReference>
<feature type="domain" description="Mechanosensitive ion channel MscS" evidence="9">
    <location>
        <begin position="615"/>
        <end position="678"/>
    </location>
</feature>
<proteinExistence type="inferred from homology"/>
<dbReference type="EMBL" id="CP023741">
    <property type="protein sequence ID" value="ATI82616.1"/>
    <property type="molecule type" value="Genomic_DNA"/>
</dbReference>
<feature type="transmembrane region" description="Helical" evidence="7">
    <location>
        <begin position="322"/>
        <end position="340"/>
    </location>
</feature>
<protein>
    <submittedName>
        <fullName evidence="11">Mechanosensitive ion channel protein</fullName>
    </submittedName>
</protein>
<feature type="transmembrane region" description="Helical" evidence="7">
    <location>
        <begin position="530"/>
        <end position="552"/>
    </location>
</feature>
<evidence type="ECO:0000256" key="5">
    <source>
        <dbReference type="ARBA" id="ARBA00022989"/>
    </source>
</evidence>
<evidence type="ECO:0000313" key="11">
    <source>
        <dbReference type="EMBL" id="ATI82616.1"/>
    </source>
</evidence>
<comment type="similarity">
    <text evidence="2">Belongs to the MscS (TC 1.A.23) family.</text>
</comment>
<dbReference type="Gene3D" id="1.10.287.1260">
    <property type="match status" value="1"/>
</dbReference>
<feature type="chain" id="PRO_5013285023" evidence="8">
    <location>
        <begin position="23"/>
        <end position="787"/>
    </location>
</feature>
<dbReference type="InterPro" id="IPR023408">
    <property type="entry name" value="MscS_beta-dom_sf"/>
</dbReference>
<accession>A0A291N5K9</accession>
<dbReference type="SUPFAM" id="SSF50182">
    <property type="entry name" value="Sm-like ribonucleoproteins"/>
    <property type="match status" value="1"/>
</dbReference>
<dbReference type="Gene3D" id="3.30.70.100">
    <property type="match status" value="1"/>
</dbReference>
<evidence type="ECO:0000256" key="4">
    <source>
        <dbReference type="ARBA" id="ARBA00022692"/>
    </source>
</evidence>
<evidence type="ECO:0000256" key="2">
    <source>
        <dbReference type="ARBA" id="ARBA00008017"/>
    </source>
</evidence>
<feature type="domain" description="DUF3772" evidence="10">
    <location>
        <begin position="123"/>
        <end position="183"/>
    </location>
</feature>
<dbReference type="Pfam" id="PF00924">
    <property type="entry name" value="MS_channel_2nd"/>
    <property type="match status" value="1"/>
</dbReference>
<feature type="transmembrane region" description="Helical" evidence="7">
    <location>
        <begin position="241"/>
        <end position="261"/>
    </location>
</feature>
<dbReference type="GO" id="GO:0008381">
    <property type="term" value="F:mechanosensitive monoatomic ion channel activity"/>
    <property type="evidence" value="ECO:0007669"/>
    <property type="project" value="UniProtKB-ARBA"/>
</dbReference>
<evidence type="ECO:0000259" key="9">
    <source>
        <dbReference type="Pfam" id="PF00924"/>
    </source>
</evidence>
<dbReference type="PANTHER" id="PTHR30347">
    <property type="entry name" value="POTASSIUM CHANNEL RELATED"/>
    <property type="match status" value="1"/>
</dbReference>
<keyword evidence="4 7" id="KW-0812">Transmembrane</keyword>
<evidence type="ECO:0000256" key="7">
    <source>
        <dbReference type="SAM" id="Phobius"/>
    </source>
</evidence>
<dbReference type="SUPFAM" id="SSF82861">
    <property type="entry name" value="Mechanosensitive channel protein MscS (YggB), transmembrane region"/>
    <property type="match status" value="1"/>
</dbReference>
<dbReference type="Pfam" id="PF12607">
    <property type="entry name" value="DUF3772"/>
    <property type="match status" value="1"/>
</dbReference>
<dbReference type="InterPro" id="IPR011014">
    <property type="entry name" value="MscS_channel_TM-2"/>
</dbReference>
<dbReference type="GO" id="GO:0005886">
    <property type="term" value="C:plasma membrane"/>
    <property type="evidence" value="ECO:0007669"/>
    <property type="project" value="UniProtKB-SubCell"/>
</dbReference>
<keyword evidence="6 7" id="KW-0472">Membrane</keyword>
<dbReference type="InterPro" id="IPR010920">
    <property type="entry name" value="LSM_dom_sf"/>
</dbReference>
<dbReference type="Proteomes" id="UP000219422">
    <property type="component" value="Chromosome"/>
</dbReference>
<dbReference type="InterPro" id="IPR052702">
    <property type="entry name" value="MscS-like_channel"/>
</dbReference>
<feature type="transmembrane region" description="Helical" evidence="7">
    <location>
        <begin position="356"/>
        <end position="376"/>
    </location>
</feature>
<comment type="subcellular location">
    <subcellularLocation>
        <location evidence="1">Cell membrane</location>
        <topology evidence="1">Multi-pass membrane protein</topology>
    </subcellularLocation>
</comment>
<evidence type="ECO:0000256" key="8">
    <source>
        <dbReference type="SAM" id="SignalP"/>
    </source>
</evidence>
<evidence type="ECO:0000259" key="10">
    <source>
        <dbReference type="Pfam" id="PF12607"/>
    </source>
</evidence>
<keyword evidence="8" id="KW-0732">Signal</keyword>
<feature type="transmembrane region" description="Helical" evidence="7">
    <location>
        <begin position="486"/>
        <end position="510"/>
    </location>
</feature>
<evidence type="ECO:0000256" key="1">
    <source>
        <dbReference type="ARBA" id="ARBA00004651"/>
    </source>
</evidence>
<feature type="transmembrane region" description="Helical" evidence="7">
    <location>
        <begin position="200"/>
        <end position="220"/>
    </location>
</feature>
<dbReference type="KEGG" id="sya:A6768_23180"/>
<dbReference type="InterPro" id="IPR011066">
    <property type="entry name" value="MscS_channel_C_sf"/>
</dbReference>
<gene>
    <name evidence="11" type="ORF">A6768_23180</name>
</gene>
<feature type="transmembrane region" description="Helical" evidence="7">
    <location>
        <begin position="423"/>
        <end position="444"/>
    </location>
</feature>
<reference evidence="11 12" key="1">
    <citation type="submission" date="2017-10" db="EMBL/GenBank/DDBJ databases">
        <title>Sphingobium yanoikuyae S72.</title>
        <authorList>
            <person name="Sanchez E."/>
            <person name="Bustos P."/>
            <person name="Mendoza P."/>
            <person name="Guo X."/>
            <person name="Mendoza A."/>
        </authorList>
    </citation>
    <scope>NUCLEOTIDE SEQUENCE [LARGE SCALE GENOMIC DNA]</scope>
    <source>
        <strain evidence="11 12">S72</strain>
    </source>
</reference>
<name>A0A291N5K9_SPHYA</name>
<keyword evidence="5 7" id="KW-1133">Transmembrane helix</keyword>
<organism evidence="11 12">
    <name type="scientific">Sphingobium yanoikuyae</name>
    <name type="common">Sphingomonas yanoikuyae</name>
    <dbReference type="NCBI Taxonomy" id="13690"/>
    <lineage>
        <taxon>Bacteria</taxon>
        <taxon>Pseudomonadati</taxon>
        <taxon>Pseudomonadota</taxon>
        <taxon>Alphaproteobacteria</taxon>
        <taxon>Sphingomonadales</taxon>
        <taxon>Sphingomonadaceae</taxon>
        <taxon>Sphingobium</taxon>
    </lineage>
</organism>
<evidence type="ECO:0000256" key="3">
    <source>
        <dbReference type="ARBA" id="ARBA00022475"/>
    </source>
</evidence>
<keyword evidence="3" id="KW-1003">Cell membrane</keyword>
<dbReference type="AlphaFoldDB" id="A0A291N5K9"/>
<sequence>MHVLLIVMLLVLSLGLASPVWAQADPATDPAARLAQAEKDVRSVDQSLDTRMDADDRKLLLAKVLAAKTAASGAAGDLQDQLALLDAKLTGLGTVAAGSSEAPDIKRQRAALTRQRSAIDSAIKRGNLIGVEAQQLADEIERSEAEQFSEKITTRSPSPLSPSFWSGLGDAFSRDLRRVTAFLEIGQEQAAEALRSHRPWHALAGLLLGLLIVGPGQVAARRMGQRMLTEGVPGRRVRRSTYALWRVAVGTFAPLLAALSIAQGLRWSGLVADRWEPLLGAFVGGCAFSGFTFSVLGALLMRSRPSWRIAAISDNGAARLRPYSLLLALLAFLGVIYAQFNASVGVSKAAQEATQAVFALLHILLVSAVLVTVARLRTAKMEAAEDADRNESVSGLVSLIAWILVATATIALLLGYFSLSLFLLQMVTWATVLGSAVYLLMAAIDDLATTIFDRSSRFGMALVRSLGLRGSAVEQFGVLLSGLLRLAVLLMGFSLLLSPFGAGNVASLFSRLGALAEGFEVGGVAVSPGAILRGMLVLLIGLALVRGFMRWLERRYLPVTDLDGSGRNSVSLVARYVGIALAVIWGLASLGIGIERIAILLSALSVGIGFGLQAITQNFVSGLILLAERPIKIGDLVRVGQDEGDVKRISVRSTEIELPDHSTLIVPNSELITKIVLNKTLASPLGRMQIQFSVPIETDADKVREIVLATYADEPAVLAEPAYSLFIDSIADGRIFFNSFAHVASPRAAYGARSNVFTVLLRRFREEGIEIGTVPQRMELINMGHLD</sequence>
<evidence type="ECO:0000256" key="6">
    <source>
        <dbReference type="ARBA" id="ARBA00023136"/>
    </source>
</evidence>
<feature type="signal peptide" evidence="8">
    <location>
        <begin position="1"/>
        <end position="22"/>
    </location>
</feature>
<feature type="transmembrane region" description="Helical" evidence="7">
    <location>
        <begin position="281"/>
        <end position="301"/>
    </location>
</feature>
<feature type="transmembrane region" description="Helical" evidence="7">
    <location>
        <begin position="573"/>
        <end position="594"/>
    </location>
</feature>